<name>A0ABC8AST0_9NOCA</name>
<organism evidence="2 3">
    <name type="scientific">Nocardia seriolae</name>
    <dbReference type="NCBI Taxonomy" id="37332"/>
    <lineage>
        <taxon>Bacteria</taxon>
        <taxon>Bacillati</taxon>
        <taxon>Actinomycetota</taxon>
        <taxon>Actinomycetes</taxon>
        <taxon>Mycobacteriales</taxon>
        <taxon>Nocardiaceae</taxon>
        <taxon>Nocardia</taxon>
    </lineage>
</organism>
<reference evidence="2 3" key="1">
    <citation type="submission" date="2016-10" db="EMBL/GenBank/DDBJ databases">
        <title>Genome sequence of Nocardia seriolae strain EM150506, isolated from Anguila japonica.</title>
        <authorList>
            <person name="Han H.-J."/>
        </authorList>
    </citation>
    <scope>NUCLEOTIDE SEQUENCE [LARGE SCALE GENOMIC DNA]</scope>
    <source>
        <strain evidence="2 3">EM150506</strain>
    </source>
</reference>
<dbReference type="AlphaFoldDB" id="A0ABC8AST0"/>
<evidence type="ECO:0000313" key="2">
    <source>
        <dbReference type="EMBL" id="APA97175.1"/>
    </source>
</evidence>
<dbReference type="AntiFam" id="ANF00095">
    <property type="entry name" value="Shadow ORF (opposite ABC transporters)"/>
</dbReference>
<sequence>MPHREHSWLEGKNRSTVPKYRLCRAAFSATIRVNIAHPASCTDFANLVRARPFTLRSSTNTAWLSRMIIVECDGGDQRGALGDVLPEGVDAHHVQAVVERAEQDDREQGAADGALAHLLLDGRRPHPQRLDILLRQLPFRTAAHESPAPQSIQHGERDIVAHPAVQQQRLRLAFLGRVTHSGPDHVARLAQPHPLAVDPHLAGADRQVTRERAGQFGAARADQPGRRHHFTGAHLQAHIGHVVGGDVIHLQQDRPELGMLAREHRRQIAADHHPHDLLIVGVGGVAHPDQRAVAQHRHPIGQLEDLTHAVRDVDDGQAAVAQAADQREQRFGLVIRERGGGFVEGDHLRLGGQRPHDLHQLALGRGQFRAEGVRIQVPAEAEPIQIGAHTGPQRRPIQQAARTAR</sequence>
<dbReference type="KEGG" id="nsr:NS506_03119"/>
<evidence type="ECO:0000256" key="1">
    <source>
        <dbReference type="SAM" id="MobiDB-lite"/>
    </source>
</evidence>
<dbReference type="Proteomes" id="UP000180166">
    <property type="component" value="Chromosome"/>
</dbReference>
<dbReference type="EMBL" id="CP017839">
    <property type="protein sequence ID" value="APA97175.1"/>
    <property type="molecule type" value="Genomic_DNA"/>
</dbReference>
<accession>A0ABC8AST0</accession>
<gene>
    <name evidence="2" type="ORF">NS506_03119</name>
</gene>
<feature type="region of interest" description="Disordered" evidence="1">
    <location>
        <begin position="382"/>
        <end position="405"/>
    </location>
</feature>
<protein>
    <submittedName>
        <fullName evidence="2">Uncharacterized protein</fullName>
    </submittedName>
</protein>
<evidence type="ECO:0000313" key="3">
    <source>
        <dbReference type="Proteomes" id="UP000180166"/>
    </source>
</evidence>
<proteinExistence type="predicted"/>